<feature type="domain" description="C2H2-type" evidence="13">
    <location>
        <begin position="311"/>
        <end position="338"/>
    </location>
</feature>
<proteinExistence type="predicted"/>
<feature type="region of interest" description="Disordered" evidence="12">
    <location>
        <begin position="1"/>
        <end position="31"/>
    </location>
</feature>
<dbReference type="FunFam" id="3.30.160.60:FF:000446">
    <property type="entry name" value="Zinc finger protein"/>
    <property type="match status" value="1"/>
</dbReference>
<evidence type="ECO:0000256" key="8">
    <source>
        <dbReference type="ARBA" id="ARBA00023163"/>
    </source>
</evidence>
<dbReference type="PROSITE" id="PS00028">
    <property type="entry name" value="ZINC_FINGER_C2H2_1"/>
    <property type="match status" value="4"/>
</dbReference>
<dbReference type="GO" id="GO:0000981">
    <property type="term" value="F:DNA-binding transcription factor activity, RNA polymerase II-specific"/>
    <property type="evidence" value="ECO:0007669"/>
    <property type="project" value="TreeGrafter"/>
</dbReference>
<dbReference type="InterPro" id="IPR003309">
    <property type="entry name" value="SCAN_dom"/>
</dbReference>
<dbReference type="GO" id="GO:0008270">
    <property type="term" value="F:zinc ion binding"/>
    <property type="evidence" value="ECO:0007669"/>
    <property type="project" value="UniProtKB-KW"/>
</dbReference>
<dbReference type="PROSITE" id="PS50804">
    <property type="entry name" value="SCAN_BOX"/>
    <property type="match status" value="1"/>
</dbReference>
<reference evidence="15 16" key="1">
    <citation type="submission" date="2018-10" db="EMBL/GenBank/DDBJ databases">
        <title>Improved assembly of the deer mouse Peromyscus maniculatus genome.</title>
        <authorList>
            <person name="Lassance J.-M."/>
            <person name="Hoekstra H.E."/>
        </authorList>
    </citation>
    <scope>NUCLEOTIDE SEQUENCE [LARGE SCALE GENOMIC DNA]</scope>
</reference>
<keyword evidence="8" id="KW-0804">Transcription</keyword>
<evidence type="ECO:0000256" key="2">
    <source>
        <dbReference type="ARBA" id="ARBA00022723"/>
    </source>
</evidence>
<feature type="domain" description="C2H2-type" evidence="13">
    <location>
        <begin position="367"/>
        <end position="394"/>
    </location>
</feature>
<dbReference type="FunFam" id="3.30.160.60:FF:000538">
    <property type="entry name" value="zinc finger protein 853"/>
    <property type="match status" value="1"/>
</dbReference>
<dbReference type="Pfam" id="PF00096">
    <property type="entry name" value="zf-C2H2"/>
    <property type="match status" value="4"/>
</dbReference>
<dbReference type="AlphaFoldDB" id="A0A8C8W6F3"/>
<dbReference type="InterPro" id="IPR036236">
    <property type="entry name" value="Znf_C2H2_sf"/>
</dbReference>
<dbReference type="InterPro" id="IPR050457">
    <property type="entry name" value="ZnFinger_BTB_dom_contain"/>
</dbReference>
<feature type="region of interest" description="Disordered" evidence="12">
    <location>
        <begin position="207"/>
        <end position="238"/>
    </location>
</feature>
<evidence type="ECO:0000256" key="5">
    <source>
        <dbReference type="ARBA" id="ARBA00022833"/>
    </source>
</evidence>
<dbReference type="FunFam" id="3.30.160.60:FF:000065">
    <property type="entry name" value="B-cell CLL/lymphoma 6, member B"/>
    <property type="match status" value="1"/>
</dbReference>
<dbReference type="FunFam" id="1.10.4020.10:FF:000004">
    <property type="entry name" value="Zinc finger and SCAN domain containing 4"/>
    <property type="match status" value="1"/>
</dbReference>
<dbReference type="GO" id="GO:0005634">
    <property type="term" value="C:nucleus"/>
    <property type="evidence" value="ECO:0007669"/>
    <property type="project" value="UniProtKB-SubCell"/>
</dbReference>
<dbReference type="InterPro" id="IPR038269">
    <property type="entry name" value="SCAN_sf"/>
</dbReference>
<evidence type="ECO:0000256" key="1">
    <source>
        <dbReference type="ARBA" id="ARBA00004123"/>
    </source>
</evidence>
<evidence type="ECO:0000259" key="14">
    <source>
        <dbReference type="PROSITE" id="PS50804"/>
    </source>
</evidence>
<feature type="domain" description="SCAN box" evidence="14">
    <location>
        <begin position="36"/>
        <end position="113"/>
    </location>
</feature>
<dbReference type="CDD" id="cd07936">
    <property type="entry name" value="SCAN"/>
    <property type="match status" value="1"/>
</dbReference>
<dbReference type="GeneTree" id="ENSGT00940000163048"/>
<dbReference type="SUPFAM" id="SSF57667">
    <property type="entry name" value="beta-beta-alpha zinc fingers"/>
    <property type="match status" value="3"/>
</dbReference>
<dbReference type="Gene3D" id="1.10.4020.10">
    <property type="entry name" value="DNA breaking-rejoining enzymes"/>
    <property type="match status" value="1"/>
</dbReference>
<feature type="compositionally biased region" description="Polar residues" evidence="12">
    <location>
        <begin position="11"/>
        <end position="22"/>
    </location>
</feature>
<evidence type="ECO:0000256" key="11">
    <source>
        <dbReference type="PROSITE-ProRule" id="PRU00187"/>
    </source>
</evidence>
<evidence type="ECO:0000256" key="7">
    <source>
        <dbReference type="ARBA" id="ARBA00023125"/>
    </source>
</evidence>
<evidence type="ECO:0000313" key="15">
    <source>
        <dbReference type="Ensembl" id="ENSPEMP00000036418.1"/>
    </source>
</evidence>
<organism evidence="15 16">
    <name type="scientific">Peromyscus maniculatus bairdii</name>
    <name type="common">Prairie deer mouse</name>
    <dbReference type="NCBI Taxonomy" id="230844"/>
    <lineage>
        <taxon>Eukaryota</taxon>
        <taxon>Metazoa</taxon>
        <taxon>Chordata</taxon>
        <taxon>Craniata</taxon>
        <taxon>Vertebrata</taxon>
        <taxon>Euteleostomi</taxon>
        <taxon>Mammalia</taxon>
        <taxon>Eutheria</taxon>
        <taxon>Euarchontoglires</taxon>
        <taxon>Glires</taxon>
        <taxon>Rodentia</taxon>
        <taxon>Myomorpha</taxon>
        <taxon>Muroidea</taxon>
        <taxon>Cricetidae</taxon>
        <taxon>Neotominae</taxon>
        <taxon>Peromyscus</taxon>
    </lineage>
</organism>
<name>A0A8C8W6F3_PERMB</name>
<keyword evidence="16" id="KW-1185">Reference proteome</keyword>
<protein>
    <recommendedName>
        <fullName evidence="17">Zinc finger and SCAN domain-containing protein 5B-like</fullName>
    </recommendedName>
</protein>
<evidence type="ECO:0000313" key="16">
    <source>
        <dbReference type="Proteomes" id="UP000694547"/>
    </source>
</evidence>
<evidence type="ECO:0000256" key="6">
    <source>
        <dbReference type="ARBA" id="ARBA00023015"/>
    </source>
</evidence>
<dbReference type="FunFam" id="3.30.160.60:FF:000478">
    <property type="entry name" value="Zinc finger protein 133"/>
    <property type="match status" value="1"/>
</dbReference>
<dbReference type="SMART" id="SM00355">
    <property type="entry name" value="ZnF_C2H2"/>
    <property type="match status" value="4"/>
</dbReference>
<keyword evidence="9 11" id="KW-0539">Nucleus</keyword>
<dbReference type="PANTHER" id="PTHR46105">
    <property type="entry name" value="AGAP004733-PA"/>
    <property type="match status" value="1"/>
</dbReference>
<comment type="subcellular location">
    <subcellularLocation>
        <location evidence="1 11">Nucleus</location>
    </subcellularLocation>
</comment>
<accession>A0A8C8W6F3</accession>
<dbReference type="SUPFAM" id="SSF47353">
    <property type="entry name" value="Retrovirus capsid dimerization domain-like"/>
    <property type="match status" value="1"/>
</dbReference>
<dbReference type="SMART" id="SM00431">
    <property type="entry name" value="SCAN"/>
    <property type="match status" value="1"/>
</dbReference>
<evidence type="ECO:0000256" key="12">
    <source>
        <dbReference type="SAM" id="MobiDB-lite"/>
    </source>
</evidence>
<feature type="domain" description="C2H2-type" evidence="13">
    <location>
        <begin position="339"/>
        <end position="366"/>
    </location>
</feature>
<evidence type="ECO:0000256" key="9">
    <source>
        <dbReference type="ARBA" id="ARBA00023242"/>
    </source>
</evidence>
<dbReference type="Proteomes" id="UP000694547">
    <property type="component" value="Chromosome 1"/>
</dbReference>
<evidence type="ECO:0000256" key="3">
    <source>
        <dbReference type="ARBA" id="ARBA00022737"/>
    </source>
</evidence>
<dbReference type="Pfam" id="PF02023">
    <property type="entry name" value="SCAN"/>
    <property type="match status" value="1"/>
</dbReference>
<keyword evidence="6" id="KW-0805">Transcription regulation</keyword>
<keyword evidence="4 10" id="KW-0863">Zinc-finger</keyword>
<dbReference type="PANTHER" id="PTHR46105:SF5">
    <property type="entry name" value="ZINC FINGER AND BTB DOMAIN-CONTAINING PROTEIN 44 ISOFORM X1"/>
    <property type="match status" value="1"/>
</dbReference>
<dbReference type="PROSITE" id="PS50157">
    <property type="entry name" value="ZINC_FINGER_C2H2_2"/>
    <property type="match status" value="4"/>
</dbReference>
<keyword evidence="7" id="KW-0238">DNA-binding</keyword>
<dbReference type="Gene3D" id="3.30.160.60">
    <property type="entry name" value="Classic Zinc Finger"/>
    <property type="match status" value="5"/>
</dbReference>
<evidence type="ECO:0008006" key="17">
    <source>
        <dbReference type="Google" id="ProtNLM"/>
    </source>
</evidence>
<reference evidence="15" key="2">
    <citation type="submission" date="2025-08" db="UniProtKB">
        <authorList>
            <consortium name="Ensembl"/>
        </authorList>
    </citation>
    <scope>IDENTIFICATION</scope>
</reference>
<keyword evidence="3" id="KW-0677">Repeat</keyword>
<keyword evidence="2" id="KW-0479">Metal-binding</keyword>
<dbReference type="InterPro" id="IPR013087">
    <property type="entry name" value="Znf_C2H2_type"/>
</dbReference>
<dbReference type="GO" id="GO:0000978">
    <property type="term" value="F:RNA polymerase II cis-regulatory region sequence-specific DNA binding"/>
    <property type="evidence" value="ECO:0007669"/>
    <property type="project" value="TreeGrafter"/>
</dbReference>
<sequence length="439" mass="49904">MATNLPPDSLPSEQTPSPTSQDRNSEKEDYSPEVWHLKFRAFSPSEQSDPIQDLKRISELCYQWLRPDLNSKEEILDQLVLEQFMISMPPELQALVKESGVKSCQELEKMLRDGGKPQHWSIVHSQGQLYLLRDPSVKKVEAAEDEWDDVELFQEHPTNESEEPLNRNSMLHLSTEQTHTHNSSLFPVKKEVLLDTAPEIRELDYLRPQQSPGSDSLKGWDLPVDTSGPSDVKMSQEDTNTDAVTPFTHVLERRDLAAHTDLQSLSSSNGDNVPPCQGGASCVDRTEDGQLGLATLRPVEPVDHLAGQAKFVCSECKKSFLYRSQFIIHQRSHTGERPFECSVCKKRFVQSSDLRVHKRIHRGEKPYACSICSKRFAHKSTLRGHLRVHTKEKPYECEHCGTCFNHKGNLSVHLGTHSDSRPHRCKECDKAFRQHGTLK</sequence>
<dbReference type="Ensembl" id="ENSPEMT00000039911.1">
    <property type="protein sequence ID" value="ENSPEMP00000036418.1"/>
    <property type="gene ID" value="ENSPEMG00000030280.1"/>
</dbReference>
<evidence type="ECO:0000259" key="13">
    <source>
        <dbReference type="PROSITE" id="PS50157"/>
    </source>
</evidence>
<reference evidence="15" key="3">
    <citation type="submission" date="2025-09" db="UniProtKB">
        <authorList>
            <consortium name="Ensembl"/>
        </authorList>
    </citation>
    <scope>IDENTIFICATION</scope>
</reference>
<keyword evidence="5" id="KW-0862">Zinc</keyword>
<evidence type="ECO:0000256" key="10">
    <source>
        <dbReference type="PROSITE-ProRule" id="PRU00042"/>
    </source>
</evidence>
<evidence type="ECO:0000256" key="4">
    <source>
        <dbReference type="ARBA" id="ARBA00022771"/>
    </source>
</evidence>
<feature type="domain" description="C2H2-type" evidence="13">
    <location>
        <begin position="395"/>
        <end position="422"/>
    </location>
</feature>